<dbReference type="Gene3D" id="1.10.260.40">
    <property type="entry name" value="lambda repressor-like DNA-binding domains"/>
    <property type="match status" value="1"/>
</dbReference>
<dbReference type="PANTHER" id="PTHR46558">
    <property type="entry name" value="TRACRIPTIONAL REGULATORY PROTEIN-RELATED-RELATED"/>
    <property type="match status" value="1"/>
</dbReference>
<dbReference type="SMART" id="SM00530">
    <property type="entry name" value="HTH_XRE"/>
    <property type="match status" value="1"/>
</dbReference>
<dbReference type="Pfam" id="PF13239">
    <property type="entry name" value="2TM"/>
    <property type="match status" value="1"/>
</dbReference>
<keyword evidence="2" id="KW-1133">Transmembrane helix</keyword>
<keyword evidence="2" id="KW-0812">Transmembrane</keyword>
<dbReference type="CDD" id="cd00093">
    <property type="entry name" value="HTH_XRE"/>
    <property type="match status" value="1"/>
</dbReference>
<dbReference type="RefSeq" id="WP_377004435.1">
    <property type="nucleotide sequence ID" value="NZ_JBHSGG010000026.1"/>
</dbReference>
<proteinExistence type="predicted"/>
<reference evidence="5" key="1">
    <citation type="journal article" date="2019" name="Int. J. Syst. Evol. Microbiol.">
        <title>The Global Catalogue of Microorganisms (GCM) 10K type strain sequencing project: providing services to taxonomists for standard genome sequencing and annotation.</title>
        <authorList>
            <consortium name="The Broad Institute Genomics Platform"/>
            <consortium name="The Broad Institute Genome Sequencing Center for Infectious Disease"/>
            <person name="Wu L."/>
            <person name="Ma J."/>
        </authorList>
    </citation>
    <scope>NUCLEOTIDE SEQUENCE [LARGE SCALE GENOMIC DNA]</scope>
    <source>
        <strain evidence="5">CGMCC 1.13574</strain>
    </source>
</reference>
<dbReference type="Proteomes" id="UP001595892">
    <property type="component" value="Unassembled WGS sequence"/>
</dbReference>
<gene>
    <name evidence="4" type="ORF">ACFO3Q_09490</name>
</gene>
<dbReference type="InterPro" id="IPR010982">
    <property type="entry name" value="Lambda_DNA-bd_dom_sf"/>
</dbReference>
<sequence length="152" mass="16955">MITQKLRLKRGWSQQQLAEISGTSLRTIQRIEAGATPSLETIKSLAAVFEVSIEDLGEPEMTSAENKVSPQEALAMKQVDDLRGFYIHATIYLVVCAVIMIVLWILSPENLWAGLLVWLGWGAGLLIHAVGTFLLDGSWERRQVERKLGRPL</sequence>
<feature type="transmembrane region" description="Helical" evidence="2">
    <location>
        <begin position="112"/>
        <end position="135"/>
    </location>
</feature>
<keyword evidence="5" id="KW-1185">Reference proteome</keyword>
<comment type="caution">
    <text evidence="4">The sequence shown here is derived from an EMBL/GenBank/DDBJ whole genome shotgun (WGS) entry which is preliminary data.</text>
</comment>
<dbReference type="SUPFAM" id="SSF47413">
    <property type="entry name" value="lambda repressor-like DNA-binding domains"/>
    <property type="match status" value="1"/>
</dbReference>
<keyword evidence="2" id="KW-0472">Membrane</keyword>
<feature type="transmembrane region" description="Helical" evidence="2">
    <location>
        <begin position="85"/>
        <end position="106"/>
    </location>
</feature>
<organism evidence="4 5">
    <name type="scientific">Coralloluteibacterium thermophilum</name>
    <dbReference type="NCBI Taxonomy" id="2707049"/>
    <lineage>
        <taxon>Bacteria</taxon>
        <taxon>Pseudomonadati</taxon>
        <taxon>Pseudomonadota</taxon>
        <taxon>Gammaproteobacteria</taxon>
        <taxon>Lysobacterales</taxon>
        <taxon>Lysobacteraceae</taxon>
        <taxon>Coralloluteibacterium</taxon>
    </lineage>
</organism>
<protein>
    <submittedName>
        <fullName evidence="4">Helix-turn-helix domain-containing protein</fullName>
    </submittedName>
</protein>
<dbReference type="InterPro" id="IPR001387">
    <property type="entry name" value="Cro/C1-type_HTH"/>
</dbReference>
<dbReference type="InterPro" id="IPR025698">
    <property type="entry name" value="2TM_dom"/>
</dbReference>
<evidence type="ECO:0000259" key="3">
    <source>
        <dbReference type="PROSITE" id="PS50943"/>
    </source>
</evidence>
<evidence type="ECO:0000256" key="1">
    <source>
        <dbReference type="ARBA" id="ARBA00023125"/>
    </source>
</evidence>
<dbReference type="EMBL" id="JBHSGG010000026">
    <property type="protein sequence ID" value="MFC4728404.1"/>
    <property type="molecule type" value="Genomic_DNA"/>
</dbReference>
<keyword evidence="1" id="KW-0238">DNA-binding</keyword>
<dbReference type="PANTHER" id="PTHR46558:SF4">
    <property type="entry name" value="DNA-BIDING PHAGE PROTEIN"/>
    <property type="match status" value="1"/>
</dbReference>
<evidence type="ECO:0000313" key="4">
    <source>
        <dbReference type="EMBL" id="MFC4728404.1"/>
    </source>
</evidence>
<feature type="domain" description="HTH cro/C1-type" evidence="3">
    <location>
        <begin position="4"/>
        <end position="56"/>
    </location>
</feature>
<dbReference type="Pfam" id="PF01381">
    <property type="entry name" value="HTH_3"/>
    <property type="match status" value="1"/>
</dbReference>
<evidence type="ECO:0000256" key="2">
    <source>
        <dbReference type="SAM" id="Phobius"/>
    </source>
</evidence>
<name>A0ABV9NMR4_9GAMM</name>
<evidence type="ECO:0000313" key="5">
    <source>
        <dbReference type="Proteomes" id="UP001595892"/>
    </source>
</evidence>
<accession>A0ABV9NMR4</accession>
<dbReference type="PROSITE" id="PS50943">
    <property type="entry name" value="HTH_CROC1"/>
    <property type="match status" value="1"/>
</dbReference>